<keyword evidence="5" id="KW-1185">Reference proteome</keyword>
<dbReference type="InterPro" id="IPR000182">
    <property type="entry name" value="GNAT_dom"/>
</dbReference>
<comment type="caution">
    <text evidence="4">The sequence shown here is derived from an EMBL/GenBank/DDBJ whole genome shotgun (WGS) entry which is preliminary data.</text>
</comment>
<dbReference type="RefSeq" id="WP_418160934.1">
    <property type="nucleotide sequence ID" value="NZ_JBBLZC010000021.1"/>
</dbReference>
<sequence>MLNGIGFRLAVPIDHADILAFQRAAVAGVGCGHYTGKELAAWYCCPAPGLAELIWSGRYLLALEGWRPVGGAGWEPAGPGAGRVRAVFVHPDHAGRGIGRALMERVEVAMAAAGLVEAVVPALIEAVPFYRSLGYREVGDGCFDLAGVSLAYRILRKPLEAGAAALAA</sequence>
<dbReference type="PANTHER" id="PTHR43877">
    <property type="entry name" value="AMINOALKYLPHOSPHONATE N-ACETYLTRANSFERASE-RELATED-RELATED"/>
    <property type="match status" value="1"/>
</dbReference>
<dbReference type="PROSITE" id="PS51186">
    <property type="entry name" value="GNAT"/>
    <property type="match status" value="1"/>
</dbReference>
<feature type="domain" description="N-acetyltransferase" evidence="3">
    <location>
        <begin position="5"/>
        <end position="160"/>
    </location>
</feature>
<dbReference type="Gene3D" id="3.40.630.30">
    <property type="match status" value="1"/>
</dbReference>
<evidence type="ECO:0000313" key="4">
    <source>
        <dbReference type="EMBL" id="MEK0085087.1"/>
    </source>
</evidence>
<dbReference type="PANTHER" id="PTHR43877:SF1">
    <property type="entry name" value="ACETYLTRANSFERASE"/>
    <property type="match status" value="1"/>
</dbReference>
<dbReference type="InterPro" id="IPR050832">
    <property type="entry name" value="Bact_Acetyltransf"/>
</dbReference>
<evidence type="ECO:0000313" key="5">
    <source>
        <dbReference type="Proteomes" id="UP001375743"/>
    </source>
</evidence>
<evidence type="ECO:0000256" key="2">
    <source>
        <dbReference type="ARBA" id="ARBA00023315"/>
    </source>
</evidence>
<protein>
    <submittedName>
        <fullName evidence="4">GNAT family N-acetyltransferase</fullName>
    </submittedName>
</protein>
<dbReference type="InterPro" id="IPR016181">
    <property type="entry name" value="Acyl_CoA_acyltransferase"/>
</dbReference>
<keyword evidence="2" id="KW-0012">Acyltransferase</keyword>
<dbReference type="Proteomes" id="UP001375743">
    <property type="component" value="Unassembled WGS sequence"/>
</dbReference>
<dbReference type="CDD" id="cd04301">
    <property type="entry name" value="NAT_SF"/>
    <property type="match status" value="1"/>
</dbReference>
<dbReference type="SUPFAM" id="SSF55729">
    <property type="entry name" value="Acyl-CoA N-acyltransferases (Nat)"/>
    <property type="match status" value="1"/>
</dbReference>
<gene>
    <name evidence="4" type="ORF">U1T56_18195</name>
</gene>
<dbReference type="Pfam" id="PF13508">
    <property type="entry name" value="Acetyltransf_7"/>
    <property type="match status" value="1"/>
</dbReference>
<reference evidence="4 5" key="1">
    <citation type="submission" date="2024-01" db="EMBL/GenBank/DDBJ databases">
        <title>Multi-omics insights into the function and evolution of sodium benzoate biodegradation pathways in Benzoatithermus flavus gen. nov., sp. nov. from hot spring.</title>
        <authorList>
            <person name="Hu C.-J."/>
            <person name="Li W.-J."/>
        </authorList>
    </citation>
    <scope>NUCLEOTIDE SEQUENCE [LARGE SCALE GENOMIC DNA]</scope>
    <source>
        <strain evidence="4 5">SYSU G07066</strain>
    </source>
</reference>
<evidence type="ECO:0000259" key="3">
    <source>
        <dbReference type="PROSITE" id="PS51186"/>
    </source>
</evidence>
<name>A0ABU8XV63_9PROT</name>
<dbReference type="EMBL" id="JBBLZC010000021">
    <property type="protein sequence ID" value="MEK0085087.1"/>
    <property type="molecule type" value="Genomic_DNA"/>
</dbReference>
<proteinExistence type="predicted"/>
<evidence type="ECO:0000256" key="1">
    <source>
        <dbReference type="ARBA" id="ARBA00022679"/>
    </source>
</evidence>
<keyword evidence="1" id="KW-0808">Transferase</keyword>
<accession>A0ABU8XV63</accession>
<organism evidence="4 5">
    <name type="scientific">Benzoatithermus flavus</name>
    <dbReference type="NCBI Taxonomy" id="3108223"/>
    <lineage>
        <taxon>Bacteria</taxon>
        <taxon>Pseudomonadati</taxon>
        <taxon>Pseudomonadota</taxon>
        <taxon>Alphaproteobacteria</taxon>
        <taxon>Geminicoccales</taxon>
        <taxon>Geminicoccaceae</taxon>
        <taxon>Benzoatithermus</taxon>
    </lineage>
</organism>